<dbReference type="InterPro" id="IPR016187">
    <property type="entry name" value="CTDL_fold"/>
</dbReference>
<evidence type="ECO:0000313" key="3">
    <source>
        <dbReference type="EMBL" id="OQX03992.1"/>
    </source>
</evidence>
<dbReference type="InterPro" id="IPR051043">
    <property type="entry name" value="Sulfatase_Mod_Factor_Kinase"/>
</dbReference>
<dbReference type="Proteomes" id="UP000192491">
    <property type="component" value="Unassembled WGS sequence"/>
</dbReference>
<dbReference type="Pfam" id="PF03781">
    <property type="entry name" value="FGE-sulfatase"/>
    <property type="match status" value="1"/>
</dbReference>
<dbReference type="InterPro" id="IPR005532">
    <property type="entry name" value="SUMF_dom"/>
</dbReference>
<evidence type="ECO:0000256" key="1">
    <source>
        <dbReference type="SAM" id="MobiDB-lite"/>
    </source>
</evidence>
<gene>
    <name evidence="3" type="ORF">BWK73_37705</name>
</gene>
<evidence type="ECO:0000259" key="2">
    <source>
        <dbReference type="Pfam" id="PF03781"/>
    </source>
</evidence>
<dbReference type="GO" id="GO:0120147">
    <property type="term" value="F:formylglycine-generating oxidase activity"/>
    <property type="evidence" value="ECO:0007669"/>
    <property type="project" value="TreeGrafter"/>
</dbReference>
<dbReference type="PANTHER" id="PTHR23150">
    <property type="entry name" value="SULFATASE MODIFYING FACTOR 1, 2"/>
    <property type="match status" value="1"/>
</dbReference>
<feature type="region of interest" description="Disordered" evidence="1">
    <location>
        <begin position="47"/>
        <end position="67"/>
    </location>
</feature>
<accession>A0A1Y1QEV2</accession>
<proteinExistence type="predicted"/>
<dbReference type="PANTHER" id="PTHR23150:SF19">
    <property type="entry name" value="FORMYLGLYCINE-GENERATING ENZYME"/>
    <property type="match status" value="1"/>
</dbReference>
<feature type="domain" description="Sulfatase-modifying factor enzyme-like" evidence="2">
    <location>
        <begin position="42"/>
        <end position="266"/>
    </location>
</feature>
<sequence>MTRNHTIFPAEFPQSWASDWGEDEFGLFMGFTYKGVRQDFRWIEPGKFEMGSPKNEPERESNGADETQHQVTLTKGFWLADSTVTQALWETVMGENPSHFKNTERPVENVSWDDAQAFISKINGMKPELKLCLPSEAQWEYACRAGTTTPFYFGEQINSEWVSFDGTNPYNKGRKSAYRKQTVEVRSLPPNDWGLFEMHGNVWEWCHDWHGEYPAWPVVDPQGAVSGTSRVLRGGSWFLNGRHCRSANRNHNVPAYRYDDRGFRLALGL</sequence>
<evidence type="ECO:0000313" key="4">
    <source>
        <dbReference type="Proteomes" id="UP000192491"/>
    </source>
</evidence>
<comment type="caution">
    <text evidence="3">The sequence shown here is derived from an EMBL/GenBank/DDBJ whole genome shotgun (WGS) entry which is preliminary data.</text>
</comment>
<dbReference type="AlphaFoldDB" id="A0A1Y1QEV2"/>
<dbReference type="EMBL" id="MTEJ01000366">
    <property type="protein sequence ID" value="OQX03992.1"/>
    <property type="molecule type" value="Genomic_DNA"/>
</dbReference>
<protein>
    <recommendedName>
        <fullName evidence="2">Sulfatase-modifying factor enzyme-like domain-containing protein</fullName>
    </recommendedName>
</protein>
<name>A0A1Y1QEV2_9GAMM</name>
<reference evidence="3 4" key="1">
    <citation type="submission" date="2017-01" db="EMBL/GenBank/DDBJ databases">
        <title>Novel large sulfur bacteria in the metagenomes of groundwater-fed chemosynthetic microbial mats in the Lake Huron basin.</title>
        <authorList>
            <person name="Sharrar A.M."/>
            <person name="Flood B.E."/>
            <person name="Bailey J.V."/>
            <person name="Jones D.S."/>
            <person name="Biddanda B."/>
            <person name="Ruberg S.A."/>
            <person name="Marcus D.N."/>
            <person name="Dick G.J."/>
        </authorList>
    </citation>
    <scope>NUCLEOTIDE SEQUENCE [LARGE SCALE GENOMIC DNA]</scope>
    <source>
        <strain evidence="3">A8</strain>
    </source>
</reference>
<dbReference type="InterPro" id="IPR042095">
    <property type="entry name" value="SUMF_sf"/>
</dbReference>
<organism evidence="3 4">
    <name type="scientific">Thiothrix lacustris</name>
    <dbReference type="NCBI Taxonomy" id="525917"/>
    <lineage>
        <taxon>Bacteria</taxon>
        <taxon>Pseudomonadati</taxon>
        <taxon>Pseudomonadota</taxon>
        <taxon>Gammaproteobacteria</taxon>
        <taxon>Thiotrichales</taxon>
        <taxon>Thiotrichaceae</taxon>
        <taxon>Thiothrix</taxon>
    </lineage>
</organism>
<dbReference type="SUPFAM" id="SSF56436">
    <property type="entry name" value="C-type lectin-like"/>
    <property type="match status" value="1"/>
</dbReference>
<feature type="compositionally biased region" description="Basic and acidic residues" evidence="1">
    <location>
        <begin position="55"/>
        <end position="67"/>
    </location>
</feature>
<dbReference type="Gene3D" id="3.90.1580.10">
    <property type="entry name" value="paralog of FGE (formylglycine-generating enzyme)"/>
    <property type="match status" value="1"/>
</dbReference>